<dbReference type="EMBL" id="JABTTQ020000008">
    <property type="protein sequence ID" value="KAK6151020.1"/>
    <property type="molecule type" value="Genomic_DNA"/>
</dbReference>
<dbReference type="PANTHER" id="PTHR46148">
    <property type="entry name" value="CHROMO DOMAIN-CONTAINING PROTEIN"/>
    <property type="match status" value="1"/>
</dbReference>
<dbReference type="InterPro" id="IPR056924">
    <property type="entry name" value="SH3_Tf2-1"/>
</dbReference>
<dbReference type="SUPFAM" id="SSF54160">
    <property type="entry name" value="Chromo domain-like"/>
    <property type="match status" value="1"/>
</dbReference>
<proteinExistence type="predicted"/>
<keyword evidence="5" id="KW-1185">Reference proteome</keyword>
<dbReference type="Pfam" id="PF17921">
    <property type="entry name" value="Integrase_H2C2"/>
    <property type="match status" value="1"/>
</dbReference>
<feature type="domain" description="Integrase zinc-binding" evidence="2">
    <location>
        <begin position="1"/>
        <end position="33"/>
    </location>
</feature>
<evidence type="ECO:0000259" key="3">
    <source>
        <dbReference type="Pfam" id="PF24626"/>
    </source>
</evidence>
<evidence type="ECO:0000259" key="2">
    <source>
        <dbReference type="Pfam" id="PF17921"/>
    </source>
</evidence>
<dbReference type="Gene3D" id="1.10.340.70">
    <property type="match status" value="1"/>
</dbReference>
<dbReference type="InterPro" id="IPR016197">
    <property type="entry name" value="Chromo-like_dom_sf"/>
</dbReference>
<name>A0ABR0WY91_REHGL</name>
<dbReference type="Proteomes" id="UP001318860">
    <property type="component" value="Unassembled WGS sequence"/>
</dbReference>
<evidence type="ECO:0000313" key="4">
    <source>
        <dbReference type="EMBL" id="KAK6151020.1"/>
    </source>
</evidence>
<gene>
    <name evidence="4" type="ORF">DH2020_015952</name>
</gene>
<accession>A0ABR0WY91</accession>
<feature type="region of interest" description="Disordered" evidence="1">
    <location>
        <begin position="32"/>
        <end position="52"/>
    </location>
</feature>
<organism evidence="4 5">
    <name type="scientific">Rehmannia glutinosa</name>
    <name type="common">Chinese foxglove</name>
    <dbReference type="NCBI Taxonomy" id="99300"/>
    <lineage>
        <taxon>Eukaryota</taxon>
        <taxon>Viridiplantae</taxon>
        <taxon>Streptophyta</taxon>
        <taxon>Embryophyta</taxon>
        <taxon>Tracheophyta</taxon>
        <taxon>Spermatophyta</taxon>
        <taxon>Magnoliopsida</taxon>
        <taxon>eudicotyledons</taxon>
        <taxon>Gunneridae</taxon>
        <taxon>Pentapetalae</taxon>
        <taxon>asterids</taxon>
        <taxon>lamiids</taxon>
        <taxon>Lamiales</taxon>
        <taxon>Orobanchaceae</taxon>
        <taxon>Rehmannieae</taxon>
        <taxon>Rehmannia</taxon>
    </lineage>
</organism>
<dbReference type="Pfam" id="PF24626">
    <property type="entry name" value="SH3_Tf2-1"/>
    <property type="match status" value="1"/>
</dbReference>
<sequence>MYKDLKQNYWWVNMKNQVAEFVARCLTCQRVKTEHQRPSRPPQSRQKSYADKRRKDLEFEAGDKVFLKVAHLKGVVRFGKKGKLRPRYIGPFEILDRIGNVAYRLALPPEHASVHNVFHISMLRKYISDPSHIINHEELDVSNNLAYEESLVATLGNKVHKLRNREVPLVLVQWSRHGREEATWEREEEILAKYPNIPN</sequence>
<reference evidence="4 5" key="1">
    <citation type="journal article" date="2021" name="Comput. Struct. Biotechnol. J.">
        <title>De novo genome assembly of the potent medicinal plant Rehmannia glutinosa using nanopore technology.</title>
        <authorList>
            <person name="Ma L."/>
            <person name="Dong C."/>
            <person name="Song C."/>
            <person name="Wang X."/>
            <person name="Zheng X."/>
            <person name="Niu Y."/>
            <person name="Chen S."/>
            <person name="Feng W."/>
        </authorList>
    </citation>
    <scope>NUCLEOTIDE SEQUENCE [LARGE SCALE GENOMIC DNA]</scope>
    <source>
        <strain evidence="4">DH-2019</strain>
    </source>
</reference>
<evidence type="ECO:0000256" key="1">
    <source>
        <dbReference type="SAM" id="MobiDB-lite"/>
    </source>
</evidence>
<comment type="caution">
    <text evidence="4">The sequence shown here is derived from an EMBL/GenBank/DDBJ whole genome shotgun (WGS) entry which is preliminary data.</text>
</comment>
<feature type="domain" description="Tf2-1-like SH3-like" evidence="3">
    <location>
        <begin position="62"/>
        <end position="126"/>
    </location>
</feature>
<protein>
    <submittedName>
        <fullName evidence="4">Uncharacterized protein</fullName>
    </submittedName>
</protein>
<dbReference type="PANTHER" id="PTHR46148:SF57">
    <property type="entry name" value="OS12G0499874 PROTEIN"/>
    <property type="match status" value="1"/>
</dbReference>
<evidence type="ECO:0000313" key="5">
    <source>
        <dbReference type="Proteomes" id="UP001318860"/>
    </source>
</evidence>
<dbReference type="InterPro" id="IPR041588">
    <property type="entry name" value="Integrase_H2C2"/>
</dbReference>